<comment type="caution">
    <text evidence="4">The sequence shown here is derived from an EMBL/GenBank/DDBJ whole genome shotgun (WGS) entry which is preliminary data.</text>
</comment>
<name>A0A554VIR3_9FLAO</name>
<dbReference type="GO" id="GO:0008171">
    <property type="term" value="F:O-methyltransferase activity"/>
    <property type="evidence" value="ECO:0007669"/>
    <property type="project" value="InterPro"/>
</dbReference>
<dbReference type="Proteomes" id="UP000318833">
    <property type="component" value="Unassembled WGS sequence"/>
</dbReference>
<proteinExistence type="predicted"/>
<dbReference type="GO" id="GO:0032259">
    <property type="term" value="P:methylation"/>
    <property type="evidence" value="ECO:0007669"/>
    <property type="project" value="UniProtKB-KW"/>
</dbReference>
<evidence type="ECO:0000256" key="3">
    <source>
        <dbReference type="ARBA" id="ARBA00022691"/>
    </source>
</evidence>
<keyword evidence="2 4" id="KW-0808">Transferase</keyword>
<accession>A0A554VIR3</accession>
<sequence length="192" mass="21773">MNDSKIIEFPKVYSELETLCKEIGFTMPSDPYIGTLLKTLITSKPNANLLELGTGIGLSLSWMIAGMDDSSRLITLDNDPKLIKVAQKYFEKEEKVSIILADGAEWIKNYNGEKFDLIFADTWPGKFYELEETLALLKPGGFYIIDDLNTQPDWPKSHQQKVNLLIESLESRDDFNVTKMNWSTGIIIATKK</sequence>
<dbReference type="CDD" id="cd02440">
    <property type="entry name" value="AdoMet_MTases"/>
    <property type="match status" value="1"/>
</dbReference>
<dbReference type="InterPro" id="IPR002935">
    <property type="entry name" value="SAM_O-MeTrfase"/>
</dbReference>
<keyword evidence="3" id="KW-0949">S-adenosyl-L-methionine</keyword>
<dbReference type="Pfam" id="PF01596">
    <property type="entry name" value="Methyltransf_3"/>
    <property type="match status" value="1"/>
</dbReference>
<organism evidence="4 5">
    <name type="scientific">Aquimarina algiphila</name>
    <dbReference type="NCBI Taxonomy" id="2047982"/>
    <lineage>
        <taxon>Bacteria</taxon>
        <taxon>Pseudomonadati</taxon>
        <taxon>Bacteroidota</taxon>
        <taxon>Flavobacteriia</taxon>
        <taxon>Flavobacteriales</taxon>
        <taxon>Flavobacteriaceae</taxon>
        <taxon>Aquimarina</taxon>
    </lineage>
</organism>
<dbReference type="AlphaFoldDB" id="A0A554VIR3"/>
<keyword evidence="1 4" id="KW-0489">Methyltransferase</keyword>
<keyword evidence="5" id="KW-1185">Reference proteome</keyword>
<dbReference type="InterPro" id="IPR029063">
    <property type="entry name" value="SAM-dependent_MTases_sf"/>
</dbReference>
<dbReference type="PANTHER" id="PTHR43167">
    <property type="entry name" value="PUTATIVE (AFU_ORTHOLOGUE AFUA_6G01830)-RELATED"/>
    <property type="match status" value="1"/>
</dbReference>
<dbReference type="EMBL" id="VLNR01000031">
    <property type="protein sequence ID" value="TSE07662.1"/>
    <property type="molecule type" value="Genomic_DNA"/>
</dbReference>
<evidence type="ECO:0000256" key="1">
    <source>
        <dbReference type="ARBA" id="ARBA00022603"/>
    </source>
</evidence>
<evidence type="ECO:0000256" key="2">
    <source>
        <dbReference type="ARBA" id="ARBA00022679"/>
    </source>
</evidence>
<evidence type="ECO:0000313" key="4">
    <source>
        <dbReference type="EMBL" id="TSE07662.1"/>
    </source>
</evidence>
<dbReference type="RefSeq" id="WP_143917056.1">
    <property type="nucleotide sequence ID" value="NZ_CANMIK010000029.1"/>
</dbReference>
<dbReference type="SUPFAM" id="SSF53335">
    <property type="entry name" value="S-adenosyl-L-methionine-dependent methyltransferases"/>
    <property type="match status" value="1"/>
</dbReference>
<reference evidence="4 5" key="1">
    <citation type="submission" date="2019-07" db="EMBL/GenBank/DDBJ databases">
        <title>The draft genome sequence of Aquimarina algiphila M91.</title>
        <authorList>
            <person name="Meng X."/>
        </authorList>
    </citation>
    <scope>NUCLEOTIDE SEQUENCE [LARGE SCALE GENOMIC DNA]</scope>
    <source>
        <strain evidence="4 5">M91</strain>
    </source>
</reference>
<protein>
    <submittedName>
        <fullName evidence="4">Methyltransferase domain-containing protein</fullName>
    </submittedName>
</protein>
<dbReference type="Gene3D" id="3.40.50.150">
    <property type="entry name" value="Vaccinia Virus protein VP39"/>
    <property type="match status" value="1"/>
</dbReference>
<dbReference type="OrthoDB" id="484536at2"/>
<gene>
    <name evidence="4" type="ORF">FOF46_15280</name>
</gene>
<dbReference type="PANTHER" id="PTHR43167:SF1">
    <property type="entry name" value="PUTATIVE (AFU_ORTHOLOGUE AFUA_6G01830)-RELATED"/>
    <property type="match status" value="1"/>
</dbReference>
<evidence type="ECO:0000313" key="5">
    <source>
        <dbReference type="Proteomes" id="UP000318833"/>
    </source>
</evidence>